<proteinExistence type="predicted"/>
<dbReference type="EMBL" id="MIGC01001085">
    <property type="protein sequence ID" value="PHJ23530.1"/>
    <property type="molecule type" value="Genomic_DNA"/>
</dbReference>
<dbReference type="GeneID" id="94426032"/>
<sequence length="140" mass="15083">MGGAPRRPGVTHHQSLHLPRLRQRSANCFSDCPDGDRMDPQTLSLIFCEQTLLCQRCSACPLLGHRLVADACRLLASYPGGMTRTEVLRALGCGLAYSPGYCLPLPQSNPLSRSLLAGMPRSCVRPARAKEAGASPEARP</sequence>
<accession>A0A2C6KTA6</accession>
<organism evidence="1 2">
    <name type="scientific">Cystoisospora suis</name>
    <dbReference type="NCBI Taxonomy" id="483139"/>
    <lineage>
        <taxon>Eukaryota</taxon>
        <taxon>Sar</taxon>
        <taxon>Alveolata</taxon>
        <taxon>Apicomplexa</taxon>
        <taxon>Conoidasida</taxon>
        <taxon>Coccidia</taxon>
        <taxon>Eucoccidiorida</taxon>
        <taxon>Eimeriorina</taxon>
        <taxon>Sarcocystidae</taxon>
        <taxon>Cystoisospora</taxon>
    </lineage>
</organism>
<name>A0A2C6KTA6_9APIC</name>
<gene>
    <name evidence="1" type="ORF">CSUI_002621</name>
</gene>
<dbReference type="AlphaFoldDB" id="A0A2C6KTA6"/>
<keyword evidence="2" id="KW-1185">Reference proteome</keyword>
<evidence type="ECO:0000313" key="1">
    <source>
        <dbReference type="EMBL" id="PHJ23530.1"/>
    </source>
</evidence>
<evidence type="ECO:0000313" key="2">
    <source>
        <dbReference type="Proteomes" id="UP000221165"/>
    </source>
</evidence>
<dbReference type="VEuPathDB" id="ToxoDB:CSUI_002621"/>
<dbReference type="RefSeq" id="XP_067925205.1">
    <property type="nucleotide sequence ID" value="XM_068062821.1"/>
</dbReference>
<reference evidence="1 2" key="1">
    <citation type="journal article" date="2017" name="Int. J. Parasitol.">
        <title>The genome of the protozoan parasite Cystoisospora suis and a reverse vaccinology approach to identify vaccine candidates.</title>
        <authorList>
            <person name="Palmieri N."/>
            <person name="Shrestha A."/>
            <person name="Ruttkowski B."/>
            <person name="Beck T."/>
            <person name="Vogl C."/>
            <person name="Tomley F."/>
            <person name="Blake D.P."/>
            <person name="Joachim A."/>
        </authorList>
    </citation>
    <scope>NUCLEOTIDE SEQUENCE [LARGE SCALE GENOMIC DNA]</scope>
    <source>
        <strain evidence="1 2">Wien I</strain>
    </source>
</reference>
<protein>
    <submittedName>
        <fullName evidence="1">Uncharacterized protein</fullName>
    </submittedName>
</protein>
<dbReference type="Proteomes" id="UP000221165">
    <property type="component" value="Unassembled WGS sequence"/>
</dbReference>
<comment type="caution">
    <text evidence="1">The sequence shown here is derived from an EMBL/GenBank/DDBJ whole genome shotgun (WGS) entry which is preliminary data.</text>
</comment>